<accession>A0ABQ9V139</accession>
<dbReference type="Gene3D" id="3.30.1330.20">
    <property type="entry name" value="Tubulin/FtsZ, C-terminal domain"/>
    <property type="match status" value="1"/>
</dbReference>
<evidence type="ECO:0000259" key="9">
    <source>
        <dbReference type="SMART" id="SM00865"/>
    </source>
</evidence>
<keyword evidence="4" id="KW-0963">Cytoplasm</keyword>
<protein>
    <submittedName>
        <fullName evidence="10">Tubulin beta-8 chain</fullName>
    </submittedName>
</protein>
<organism evidence="10 11">
    <name type="scientific">Saguinus oedipus</name>
    <name type="common">Cotton-top tamarin</name>
    <name type="synonym">Oedipomidas oedipus</name>
    <dbReference type="NCBI Taxonomy" id="9490"/>
    <lineage>
        <taxon>Eukaryota</taxon>
        <taxon>Metazoa</taxon>
        <taxon>Chordata</taxon>
        <taxon>Craniata</taxon>
        <taxon>Vertebrata</taxon>
        <taxon>Euteleostomi</taxon>
        <taxon>Mammalia</taxon>
        <taxon>Eutheria</taxon>
        <taxon>Euarchontoglires</taxon>
        <taxon>Primates</taxon>
        <taxon>Haplorrhini</taxon>
        <taxon>Platyrrhini</taxon>
        <taxon>Cebidae</taxon>
        <taxon>Callitrichinae</taxon>
        <taxon>Saguinus</taxon>
    </lineage>
</organism>
<dbReference type="InterPro" id="IPR018316">
    <property type="entry name" value="Tubulin/FtsZ_2-layer-sand-dom"/>
</dbReference>
<dbReference type="InterPro" id="IPR036525">
    <property type="entry name" value="Tubulin/FtsZ_GTPase_sf"/>
</dbReference>
<dbReference type="InterPro" id="IPR000217">
    <property type="entry name" value="Tubulin"/>
</dbReference>
<sequence>MGEIWEEYPDGIINTFSVLPSPGLPDTLVQCHAFHQSAQKNADETFCIDNEVLHNICSRTLKLTTSTYGDLNHLVSATMSWVTTCSHFLGQLNANLPKLPVNMVPFPGLHFFMPGFASLTSQQYRALTVAELTQQLLNAKNRMATCDPRHGHYLTLAAIFRGHMSMREVNEQMLNIQNKNSSYFSEWLPHNMKRAVCDIPPQELKLSATLIGNNTAVQELFKHNNKQFTAMFRHKAFLYWYTSEGKDEMEFTEA</sequence>
<name>A0ABQ9V139_SAGOE</name>
<comment type="caution">
    <text evidence="10">The sequence shown here is derived from an EMBL/GenBank/DDBJ whole genome shotgun (WGS) entry which is preliminary data.</text>
</comment>
<evidence type="ECO:0000313" key="11">
    <source>
        <dbReference type="Proteomes" id="UP001266305"/>
    </source>
</evidence>
<evidence type="ECO:0000256" key="5">
    <source>
        <dbReference type="ARBA" id="ARBA00022499"/>
    </source>
</evidence>
<dbReference type="SUPFAM" id="SSF52490">
    <property type="entry name" value="Tubulin nucleotide-binding domain-like"/>
    <property type="match status" value="1"/>
</dbReference>
<dbReference type="PRINTS" id="PR01161">
    <property type="entry name" value="TUBULIN"/>
</dbReference>
<dbReference type="SUPFAM" id="SSF55307">
    <property type="entry name" value="Tubulin C-terminal domain-like"/>
    <property type="match status" value="1"/>
</dbReference>
<evidence type="ECO:0000256" key="1">
    <source>
        <dbReference type="ARBA" id="ARBA00001946"/>
    </source>
</evidence>
<dbReference type="Gene3D" id="1.10.287.600">
    <property type="entry name" value="Helix hairpin bin"/>
    <property type="match status" value="1"/>
</dbReference>
<evidence type="ECO:0000256" key="4">
    <source>
        <dbReference type="ARBA" id="ARBA00022490"/>
    </source>
</evidence>
<dbReference type="InterPro" id="IPR008280">
    <property type="entry name" value="Tub_FtsZ_C"/>
</dbReference>
<evidence type="ECO:0000256" key="2">
    <source>
        <dbReference type="ARBA" id="ARBA00004496"/>
    </source>
</evidence>
<evidence type="ECO:0000256" key="8">
    <source>
        <dbReference type="ARBA" id="ARBA00023134"/>
    </source>
</evidence>
<keyword evidence="5" id="KW-1017">Isopeptide bond</keyword>
<dbReference type="Gene3D" id="3.40.50.1440">
    <property type="entry name" value="Tubulin/FtsZ, GTPase domain"/>
    <property type="match status" value="1"/>
</dbReference>
<evidence type="ECO:0000256" key="7">
    <source>
        <dbReference type="ARBA" id="ARBA00022741"/>
    </source>
</evidence>
<dbReference type="EMBL" id="JASSZA010000008">
    <property type="protein sequence ID" value="KAK2103076.1"/>
    <property type="molecule type" value="Genomic_DNA"/>
</dbReference>
<dbReference type="InterPro" id="IPR002453">
    <property type="entry name" value="Beta_tubulin"/>
</dbReference>
<comment type="cofactor">
    <cofactor evidence="1">
        <name>Mg(2+)</name>
        <dbReference type="ChEBI" id="CHEBI:18420"/>
    </cofactor>
</comment>
<reference evidence="10 11" key="1">
    <citation type="submission" date="2023-05" db="EMBL/GenBank/DDBJ databases">
        <title>B98-5 Cell Line De Novo Hybrid Assembly: An Optical Mapping Approach.</title>
        <authorList>
            <person name="Kananen K."/>
            <person name="Auerbach J.A."/>
            <person name="Kautto E."/>
            <person name="Blachly J.S."/>
        </authorList>
    </citation>
    <scope>NUCLEOTIDE SEQUENCE [LARGE SCALE GENOMIC DNA]</scope>
    <source>
        <strain evidence="10">B95-8</strain>
        <tissue evidence="10">Cell line</tissue>
    </source>
</reference>
<keyword evidence="6" id="KW-0493">Microtubule</keyword>
<dbReference type="Proteomes" id="UP001266305">
    <property type="component" value="Unassembled WGS sequence"/>
</dbReference>
<proteinExistence type="inferred from homology"/>
<gene>
    <name evidence="10" type="primary">TUBB8_11</name>
    <name evidence="10" type="ORF">P7K49_016932</name>
</gene>
<dbReference type="PRINTS" id="PR01163">
    <property type="entry name" value="BETATUBULIN"/>
</dbReference>
<keyword evidence="8" id="KW-0342">GTP-binding</keyword>
<evidence type="ECO:0000313" key="10">
    <source>
        <dbReference type="EMBL" id="KAK2103076.1"/>
    </source>
</evidence>
<dbReference type="InterPro" id="IPR023123">
    <property type="entry name" value="Tubulin_C"/>
</dbReference>
<keyword evidence="11" id="KW-1185">Reference proteome</keyword>
<evidence type="ECO:0000256" key="3">
    <source>
        <dbReference type="ARBA" id="ARBA00009636"/>
    </source>
</evidence>
<feature type="domain" description="Tubulin/FtsZ 2-layer sandwich" evidence="9">
    <location>
        <begin position="92"/>
        <end position="226"/>
    </location>
</feature>
<dbReference type="PANTHER" id="PTHR11588">
    <property type="entry name" value="TUBULIN"/>
    <property type="match status" value="1"/>
</dbReference>
<dbReference type="InterPro" id="IPR037103">
    <property type="entry name" value="Tubulin/FtsZ-like_C"/>
</dbReference>
<comment type="subcellular location">
    <subcellularLocation>
        <location evidence="2">Cytoplasm</location>
    </subcellularLocation>
</comment>
<keyword evidence="7" id="KW-0547">Nucleotide-binding</keyword>
<comment type="similarity">
    <text evidence="3">Belongs to the tubulin family.</text>
</comment>
<dbReference type="Pfam" id="PF03953">
    <property type="entry name" value="Tubulin_C"/>
    <property type="match status" value="1"/>
</dbReference>
<dbReference type="SMART" id="SM00865">
    <property type="entry name" value="Tubulin_C"/>
    <property type="match status" value="1"/>
</dbReference>
<evidence type="ECO:0000256" key="6">
    <source>
        <dbReference type="ARBA" id="ARBA00022701"/>
    </source>
</evidence>